<dbReference type="Proteomes" id="UP000179627">
    <property type="component" value="Unassembled WGS sequence"/>
</dbReference>
<evidence type="ECO:0000313" key="3">
    <source>
        <dbReference type="Proteomes" id="UP000179627"/>
    </source>
</evidence>
<proteinExistence type="predicted"/>
<name>A0A1S1R0S2_9ACTN</name>
<comment type="caution">
    <text evidence="2">The sequence shown here is derived from an EMBL/GenBank/DDBJ whole genome shotgun (WGS) entry which is preliminary data.</text>
</comment>
<protein>
    <recommendedName>
        <fullName evidence="1">Microcin J25-processing protein McjB C-terminal domain-containing protein</fullName>
    </recommendedName>
</protein>
<sequence>MTGPGRRRATRAVVALPVTVVARGLVRLPPARLRQVLDAAAAGTRPAGYQQTLAAMEAVTAVSRTCRDPSGCLPRAVATALLCRVLGRWPTWRTGVRTAGSFAAHAWVEADGLAVGESFPPDAYQPVITVRSRPRQRDGERDAVGSR</sequence>
<accession>A0A1S1R0S2</accession>
<organism evidence="2 3">
    <name type="scientific">Parafrankia colletiae</name>
    <dbReference type="NCBI Taxonomy" id="573497"/>
    <lineage>
        <taxon>Bacteria</taxon>
        <taxon>Bacillati</taxon>
        <taxon>Actinomycetota</taxon>
        <taxon>Actinomycetes</taxon>
        <taxon>Frankiales</taxon>
        <taxon>Frankiaceae</taxon>
        <taxon>Parafrankia</taxon>
    </lineage>
</organism>
<keyword evidence="3" id="KW-1185">Reference proteome</keyword>
<gene>
    <name evidence="2" type="ORF">CC117_14875</name>
</gene>
<dbReference type="AlphaFoldDB" id="A0A1S1R0S2"/>
<dbReference type="EMBL" id="MBLM01000102">
    <property type="protein sequence ID" value="OHV39537.1"/>
    <property type="molecule type" value="Genomic_DNA"/>
</dbReference>
<feature type="domain" description="Microcin J25-processing protein McjB C-terminal" evidence="1">
    <location>
        <begin position="18"/>
        <end position="128"/>
    </location>
</feature>
<evidence type="ECO:0000259" key="1">
    <source>
        <dbReference type="Pfam" id="PF13471"/>
    </source>
</evidence>
<dbReference type="NCBIfam" id="NF033537">
    <property type="entry name" value="lasso_biosyn_B2"/>
    <property type="match status" value="1"/>
</dbReference>
<dbReference type="Pfam" id="PF13471">
    <property type="entry name" value="Transglut_core3"/>
    <property type="match status" value="1"/>
</dbReference>
<evidence type="ECO:0000313" key="2">
    <source>
        <dbReference type="EMBL" id="OHV39537.1"/>
    </source>
</evidence>
<reference evidence="3" key="1">
    <citation type="submission" date="2016-07" db="EMBL/GenBank/DDBJ databases">
        <title>Sequence Frankia sp. strain CcI1.17.</title>
        <authorList>
            <person name="Ghodhbane-Gtari F."/>
            <person name="Swanson E."/>
            <person name="Gueddou A."/>
            <person name="Morris K."/>
            <person name="Hezbri K."/>
            <person name="Ktari A."/>
            <person name="Nouioui I."/>
            <person name="Abebe-Akele F."/>
            <person name="Simpson S."/>
            <person name="Thomas K."/>
            <person name="Gtari M."/>
            <person name="Tisa L.S."/>
            <person name="Hurst S."/>
        </authorList>
    </citation>
    <scope>NUCLEOTIDE SEQUENCE [LARGE SCALE GENOMIC DNA]</scope>
    <source>
        <strain evidence="3">Cc1.17</strain>
    </source>
</reference>
<dbReference type="InterPro" id="IPR053521">
    <property type="entry name" value="McjB-like"/>
</dbReference>
<dbReference type="InterPro" id="IPR032708">
    <property type="entry name" value="McjB_C"/>
</dbReference>